<sequence length="164" mass="18177">MRTYKAERLLAEAADLGSQLVVFPEAFIGGYPRGSSFELAIGARTAKGRDDFRKYHASAIDVPGPEVERLAEMAKKYKVFLVMGVIEKEGYTLYCTVVFFDSQGVFLGKHRKLMPTALERCIPVFDTPIGKIGAAICWENRMPSLRTAIYAKGIEIYCAPTVDA</sequence>
<dbReference type="Pfam" id="PF00795">
    <property type="entry name" value="CN_hydrolase"/>
    <property type="match status" value="1"/>
</dbReference>
<dbReference type="Gramene" id="KFK39066">
    <property type="protein sequence ID" value="KFK39066"/>
    <property type="gene ID" value="AALP_AA3G196500"/>
</dbReference>
<feature type="active site" description="Proton acceptor" evidence="4">
    <location>
        <position position="25"/>
    </location>
</feature>
<comment type="catalytic activity">
    <reaction evidence="1">
        <text>3-cyano-L-alanine + 2 H2O = L-aspartate + NH4(+)</text>
        <dbReference type="Rhea" id="RHEA:11188"/>
        <dbReference type="ChEBI" id="CHEBI:15377"/>
        <dbReference type="ChEBI" id="CHEBI:28938"/>
        <dbReference type="ChEBI" id="CHEBI:29991"/>
        <dbReference type="ChEBI" id="CHEBI:77860"/>
        <dbReference type="EC" id="3.5.5.4"/>
    </reaction>
</comment>
<accession>A0A087HAB4</accession>
<comment type="similarity">
    <text evidence="2">Belongs to the carbon-nitrogen hydrolase superfamily. Nitrilase family.</text>
</comment>
<name>A0A087HAB4_ARAAL</name>
<evidence type="ECO:0000313" key="6">
    <source>
        <dbReference type="EMBL" id="KFK39066.1"/>
    </source>
</evidence>
<dbReference type="PROSITE" id="PS00921">
    <property type="entry name" value="NITRIL_CHT_2"/>
    <property type="match status" value="1"/>
</dbReference>
<dbReference type="GO" id="GO:0018822">
    <property type="term" value="F:nitrile hydratase activity"/>
    <property type="evidence" value="ECO:0007669"/>
    <property type="project" value="TreeGrafter"/>
</dbReference>
<dbReference type="PANTHER" id="PTHR46044:SF1">
    <property type="entry name" value="CN HYDROLASE DOMAIN-CONTAINING PROTEIN"/>
    <property type="match status" value="1"/>
</dbReference>
<dbReference type="PANTHER" id="PTHR46044">
    <property type="entry name" value="NITRILASE"/>
    <property type="match status" value="1"/>
</dbReference>
<dbReference type="InterPro" id="IPR044149">
    <property type="entry name" value="Nitrilases_CHs"/>
</dbReference>
<feature type="domain" description="CN hydrolase" evidence="5">
    <location>
        <begin position="1"/>
        <end position="164"/>
    </location>
</feature>
<reference evidence="7" key="1">
    <citation type="journal article" date="2015" name="Nat. Plants">
        <title>Genome expansion of Arabis alpina linked with retrotransposition and reduced symmetric DNA methylation.</title>
        <authorList>
            <person name="Willing E.M."/>
            <person name="Rawat V."/>
            <person name="Mandakova T."/>
            <person name="Maumus F."/>
            <person name="James G.V."/>
            <person name="Nordstroem K.J."/>
            <person name="Becker C."/>
            <person name="Warthmann N."/>
            <person name="Chica C."/>
            <person name="Szarzynska B."/>
            <person name="Zytnicki M."/>
            <person name="Albani M.C."/>
            <person name="Kiefer C."/>
            <person name="Bergonzi S."/>
            <person name="Castaings L."/>
            <person name="Mateos J.L."/>
            <person name="Berns M.C."/>
            <person name="Bujdoso N."/>
            <person name="Piofczyk T."/>
            <person name="de Lorenzo L."/>
            <person name="Barrero-Sicilia C."/>
            <person name="Mateos I."/>
            <person name="Piednoel M."/>
            <person name="Hagmann J."/>
            <person name="Chen-Min-Tao R."/>
            <person name="Iglesias-Fernandez R."/>
            <person name="Schuster S.C."/>
            <person name="Alonso-Blanco C."/>
            <person name="Roudier F."/>
            <person name="Carbonero P."/>
            <person name="Paz-Ares J."/>
            <person name="Davis S.J."/>
            <person name="Pecinka A."/>
            <person name="Quesneville H."/>
            <person name="Colot V."/>
            <person name="Lysak M.A."/>
            <person name="Weigel D."/>
            <person name="Coupland G."/>
            <person name="Schneeberger K."/>
        </authorList>
    </citation>
    <scope>NUCLEOTIDE SEQUENCE [LARGE SCALE GENOMIC DNA]</scope>
    <source>
        <strain evidence="7">cv. Pajares</strain>
    </source>
</reference>
<evidence type="ECO:0000256" key="3">
    <source>
        <dbReference type="ARBA" id="ARBA00039044"/>
    </source>
</evidence>
<dbReference type="GO" id="GO:0047427">
    <property type="term" value="F:cyanoalanine nitrilase activity"/>
    <property type="evidence" value="ECO:0007669"/>
    <property type="project" value="UniProtKB-EC"/>
</dbReference>
<evidence type="ECO:0000313" key="7">
    <source>
        <dbReference type="Proteomes" id="UP000029120"/>
    </source>
</evidence>
<proteinExistence type="inferred from homology"/>
<dbReference type="EMBL" id="CM002871">
    <property type="protein sequence ID" value="KFK39066.1"/>
    <property type="molecule type" value="Genomic_DNA"/>
</dbReference>
<dbReference type="InterPro" id="IPR036526">
    <property type="entry name" value="C-N_Hydrolase_sf"/>
</dbReference>
<evidence type="ECO:0000259" key="5">
    <source>
        <dbReference type="PROSITE" id="PS50263"/>
    </source>
</evidence>
<dbReference type="InterPro" id="IPR003010">
    <property type="entry name" value="C-N_Hydrolase"/>
</dbReference>
<evidence type="ECO:0000256" key="4">
    <source>
        <dbReference type="PROSITE-ProRule" id="PRU10139"/>
    </source>
</evidence>
<dbReference type="Gene3D" id="3.60.110.10">
    <property type="entry name" value="Carbon-nitrogen hydrolase"/>
    <property type="match status" value="1"/>
</dbReference>
<dbReference type="AlphaFoldDB" id="A0A087HAB4"/>
<organism evidence="6 7">
    <name type="scientific">Arabis alpina</name>
    <name type="common">Alpine rock-cress</name>
    <dbReference type="NCBI Taxonomy" id="50452"/>
    <lineage>
        <taxon>Eukaryota</taxon>
        <taxon>Viridiplantae</taxon>
        <taxon>Streptophyta</taxon>
        <taxon>Embryophyta</taxon>
        <taxon>Tracheophyta</taxon>
        <taxon>Spermatophyta</taxon>
        <taxon>Magnoliopsida</taxon>
        <taxon>eudicotyledons</taxon>
        <taxon>Gunneridae</taxon>
        <taxon>Pentapetalae</taxon>
        <taxon>rosids</taxon>
        <taxon>malvids</taxon>
        <taxon>Brassicales</taxon>
        <taxon>Brassicaceae</taxon>
        <taxon>Arabideae</taxon>
        <taxon>Arabis</taxon>
    </lineage>
</organism>
<dbReference type="OMA" id="MNSERTH"/>
<dbReference type="PROSITE" id="PS00920">
    <property type="entry name" value="NITRIL_CHT_1"/>
    <property type="match status" value="1"/>
</dbReference>
<dbReference type="EC" id="3.5.5.4" evidence="3"/>
<evidence type="ECO:0000256" key="2">
    <source>
        <dbReference type="ARBA" id="ARBA00008129"/>
    </source>
</evidence>
<keyword evidence="7" id="KW-1185">Reference proteome</keyword>
<dbReference type="InterPro" id="IPR000132">
    <property type="entry name" value="Nitrilase/CN_hydratase_CS"/>
</dbReference>
<gene>
    <name evidence="6" type="ordered locus">AALP_Aa3g196500</name>
</gene>
<dbReference type="Proteomes" id="UP000029120">
    <property type="component" value="Chromosome 3"/>
</dbReference>
<protein>
    <recommendedName>
        <fullName evidence="3">cyanoalanine nitrilase</fullName>
        <ecNumber evidence="3">3.5.5.4</ecNumber>
    </recommendedName>
</protein>
<dbReference type="PROSITE" id="PS50263">
    <property type="entry name" value="CN_HYDROLASE"/>
    <property type="match status" value="1"/>
</dbReference>
<dbReference type="eggNOG" id="KOG0805">
    <property type="taxonomic scope" value="Eukaryota"/>
</dbReference>
<dbReference type="OrthoDB" id="10250282at2759"/>
<evidence type="ECO:0000256" key="1">
    <source>
        <dbReference type="ARBA" id="ARBA00000322"/>
    </source>
</evidence>
<dbReference type="GO" id="GO:0051410">
    <property type="term" value="P:detoxification of nitrogen compound"/>
    <property type="evidence" value="ECO:0007669"/>
    <property type="project" value="TreeGrafter"/>
</dbReference>
<dbReference type="SUPFAM" id="SSF56317">
    <property type="entry name" value="Carbon-nitrogen hydrolase"/>
    <property type="match status" value="1"/>
</dbReference>